<dbReference type="Proteomes" id="UP000501926">
    <property type="component" value="Chromosome"/>
</dbReference>
<organism evidence="1 2">
    <name type="scientific">Kuenenia stuttgartiensis</name>
    <dbReference type="NCBI Taxonomy" id="174633"/>
    <lineage>
        <taxon>Bacteria</taxon>
        <taxon>Pseudomonadati</taxon>
        <taxon>Planctomycetota</taxon>
        <taxon>Candidatus Brocadiia</taxon>
        <taxon>Candidatus Brocadiales</taxon>
        <taxon>Candidatus Brocadiaceae</taxon>
        <taxon>Candidatus Kuenenia</taxon>
    </lineage>
</organism>
<accession>A0A6G7GJ36</accession>
<dbReference type="EMBL" id="CP049055">
    <property type="protein sequence ID" value="QII09598.1"/>
    <property type="molecule type" value="Genomic_DNA"/>
</dbReference>
<name>A0A6G7GJ36_KUEST</name>
<gene>
    <name evidence="1" type="ORF">KsCSTR_02190</name>
</gene>
<protein>
    <submittedName>
        <fullName evidence="1">Uncharacterized protein</fullName>
    </submittedName>
</protein>
<reference evidence="1 2" key="1">
    <citation type="submission" date="2020-02" db="EMBL/GenBank/DDBJ databases">
        <title>Newly sequenced genome of strain CSTR1 showed variability in Candidatus Kuenenia stuttgartiensis genomes.</title>
        <authorList>
            <person name="Ding C."/>
            <person name="Adrian L."/>
        </authorList>
    </citation>
    <scope>NUCLEOTIDE SEQUENCE [LARGE SCALE GENOMIC DNA]</scope>
    <source>
        <strain evidence="1 2">CSTR1</strain>
    </source>
</reference>
<sequence length="46" mass="5139">MYSPKQVLILTLDFSGCGIFSAQNLINSIKFDAAQDLEITHDPARR</sequence>
<proteinExistence type="predicted"/>
<dbReference type="AlphaFoldDB" id="A0A6G7GJ36"/>
<evidence type="ECO:0000313" key="1">
    <source>
        <dbReference type="EMBL" id="QII09598.1"/>
    </source>
</evidence>
<evidence type="ECO:0000313" key="2">
    <source>
        <dbReference type="Proteomes" id="UP000501926"/>
    </source>
</evidence>